<dbReference type="PANTHER" id="PTHR37984">
    <property type="entry name" value="PROTEIN CBG26694"/>
    <property type="match status" value="1"/>
</dbReference>
<feature type="domain" description="Integrase catalytic" evidence="2">
    <location>
        <begin position="77"/>
        <end position="196"/>
    </location>
</feature>
<dbReference type="EMBL" id="JAPWTJ010000960">
    <property type="protein sequence ID" value="KAJ8974621.1"/>
    <property type="molecule type" value="Genomic_DNA"/>
</dbReference>
<proteinExistence type="predicted"/>
<dbReference type="InterPro" id="IPR036397">
    <property type="entry name" value="RNaseH_sf"/>
</dbReference>
<evidence type="ECO:0000313" key="4">
    <source>
        <dbReference type="Proteomes" id="UP001162164"/>
    </source>
</evidence>
<feature type="region of interest" description="Disordered" evidence="1">
    <location>
        <begin position="289"/>
        <end position="313"/>
    </location>
</feature>
<comment type="caution">
    <text evidence="3">The sequence shown here is derived from an EMBL/GenBank/DDBJ whole genome shotgun (WGS) entry which is preliminary data.</text>
</comment>
<dbReference type="SUPFAM" id="SSF53098">
    <property type="entry name" value="Ribonuclease H-like"/>
    <property type="match status" value="1"/>
</dbReference>
<dbReference type="InterPro" id="IPR050951">
    <property type="entry name" value="Retrovirus_Pol_polyprotein"/>
</dbReference>
<dbReference type="PROSITE" id="PS50994">
    <property type="entry name" value="INTEGRASE"/>
    <property type="match status" value="1"/>
</dbReference>
<evidence type="ECO:0000259" key="2">
    <source>
        <dbReference type="PROSITE" id="PS50994"/>
    </source>
</evidence>
<organism evidence="3 4">
    <name type="scientific">Molorchus minor</name>
    <dbReference type="NCBI Taxonomy" id="1323400"/>
    <lineage>
        <taxon>Eukaryota</taxon>
        <taxon>Metazoa</taxon>
        <taxon>Ecdysozoa</taxon>
        <taxon>Arthropoda</taxon>
        <taxon>Hexapoda</taxon>
        <taxon>Insecta</taxon>
        <taxon>Pterygota</taxon>
        <taxon>Neoptera</taxon>
        <taxon>Endopterygota</taxon>
        <taxon>Coleoptera</taxon>
        <taxon>Polyphaga</taxon>
        <taxon>Cucujiformia</taxon>
        <taxon>Chrysomeloidea</taxon>
        <taxon>Cerambycidae</taxon>
        <taxon>Lamiinae</taxon>
        <taxon>Monochamini</taxon>
        <taxon>Molorchus</taxon>
    </lineage>
</organism>
<dbReference type="Proteomes" id="UP001162164">
    <property type="component" value="Unassembled WGS sequence"/>
</dbReference>
<dbReference type="PANTHER" id="PTHR37984:SF5">
    <property type="entry name" value="PROTEIN NYNRIN-LIKE"/>
    <property type="match status" value="1"/>
</dbReference>
<dbReference type="Gene3D" id="3.30.420.10">
    <property type="entry name" value="Ribonuclease H-like superfamily/Ribonuclease H"/>
    <property type="match status" value="1"/>
</dbReference>
<gene>
    <name evidence="3" type="ORF">NQ317_010772</name>
</gene>
<dbReference type="InterPro" id="IPR001584">
    <property type="entry name" value="Integrase_cat-core"/>
</dbReference>
<reference evidence="3" key="1">
    <citation type="journal article" date="2023" name="Insect Mol. Biol.">
        <title>Genome sequencing provides insights into the evolution of gene families encoding plant cell wall-degrading enzymes in longhorned beetles.</title>
        <authorList>
            <person name="Shin N.R."/>
            <person name="Okamura Y."/>
            <person name="Kirsch R."/>
            <person name="Pauchet Y."/>
        </authorList>
    </citation>
    <scope>NUCLEOTIDE SEQUENCE</scope>
    <source>
        <strain evidence="3">MMC_N1</strain>
    </source>
</reference>
<evidence type="ECO:0000313" key="3">
    <source>
        <dbReference type="EMBL" id="KAJ8974621.1"/>
    </source>
</evidence>
<keyword evidence="4" id="KW-1185">Reference proteome</keyword>
<dbReference type="InterPro" id="IPR012337">
    <property type="entry name" value="RNaseH-like_sf"/>
</dbReference>
<sequence>MSRQLMGRFKRYLVIDWTYTSQTSELCAINTIQSFSELSATQKIELKNVINMFEKIGPTDKLGRTHLITHSIDTGDIHPMSKATSRSIIKFLENHVFLIYGCPQIFACDNGTQFTSKEFTHFIESYRIKLWLNARYHPQINHTERVNRIIVTAIRSYIHGNHKTWDVSIYKVAQAIRLAKHDVTGYSPAFLTFGRNIPLTGDYYGQVSENANNVVTISEENQLIEDLQELPKVWKRNYTLSSKANDYSAKLSAKYIPCVVVKVMSNLVYKLKDTNGVDLGNWHVKDLKPDHRNLDSDDESGPASSSDSDNHDI</sequence>
<evidence type="ECO:0000256" key="1">
    <source>
        <dbReference type="SAM" id="MobiDB-lite"/>
    </source>
</evidence>
<protein>
    <recommendedName>
        <fullName evidence="2">Integrase catalytic domain-containing protein</fullName>
    </recommendedName>
</protein>
<name>A0ABQ9J9G3_9CUCU</name>
<accession>A0ABQ9J9G3</accession>